<proteinExistence type="predicted"/>
<sequence>MSKCTICDYKNCGEQINEDAVDKDFEILTDDGVLKITLTAKADFCWVCAKKAKAKLARQAWDQLKQARPKEEGNERHKRG</sequence>
<protein>
    <submittedName>
        <fullName evidence="1">Uncharacterized protein</fullName>
    </submittedName>
</protein>
<name>A0A6M3LNR5_9ZZZZ</name>
<dbReference type="EMBL" id="MT143292">
    <property type="protein sequence ID" value="QJA95182.1"/>
    <property type="molecule type" value="Genomic_DNA"/>
</dbReference>
<evidence type="ECO:0000313" key="1">
    <source>
        <dbReference type="EMBL" id="QJA95182.1"/>
    </source>
</evidence>
<organism evidence="1">
    <name type="scientific">viral metagenome</name>
    <dbReference type="NCBI Taxonomy" id="1070528"/>
    <lineage>
        <taxon>unclassified sequences</taxon>
        <taxon>metagenomes</taxon>
        <taxon>organismal metagenomes</taxon>
    </lineage>
</organism>
<gene>
    <name evidence="1" type="ORF">MM415B05567_0009</name>
</gene>
<dbReference type="AlphaFoldDB" id="A0A6M3LNR5"/>
<accession>A0A6M3LNR5</accession>
<reference evidence="1" key="1">
    <citation type="submission" date="2020-03" db="EMBL/GenBank/DDBJ databases">
        <title>The deep terrestrial virosphere.</title>
        <authorList>
            <person name="Holmfeldt K."/>
            <person name="Nilsson E."/>
            <person name="Simone D."/>
            <person name="Lopez-Fernandez M."/>
            <person name="Wu X."/>
            <person name="de Brujin I."/>
            <person name="Lundin D."/>
            <person name="Andersson A."/>
            <person name="Bertilsson S."/>
            <person name="Dopson M."/>
        </authorList>
    </citation>
    <scope>NUCLEOTIDE SEQUENCE</scope>
    <source>
        <strain evidence="1">MM415B05567</strain>
    </source>
</reference>